<reference evidence="7 8" key="1">
    <citation type="journal article" date="2013" name="PLoS Genet.">
        <title>The genome and development-dependent transcriptomes of Pyronema confluens: a window into fungal evolution.</title>
        <authorList>
            <person name="Traeger S."/>
            <person name="Altegoer F."/>
            <person name="Freitag M."/>
            <person name="Gabaldon T."/>
            <person name="Kempken F."/>
            <person name="Kumar A."/>
            <person name="Marcet-Houben M."/>
            <person name="Poggeler S."/>
            <person name="Stajich J.E."/>
            <person name="Nowrousian M."/>
        </authorList>
    </citation>
    <scope>NUCLEOTIDE SEQUENCE [LARGE SCALE GENOMIC DNA]</scope>
    <source>
        <strain evidence="8">CBS 100304</strain>
        <tissue evidence="7">Vegetative mycelium</tissue>
    </source>
</reference>
<evidence type="ECO:0000313" key="7">
    <source>
        <dbReference type="EMBL" id="CCX34661.1"/>
    </source>
</evidence>
<evidence type="ECO:0000256" key="3">
    <source>
        <dbReference type="ARBA" id="ARBA00007335"/>
    </source>
</evidence>
<dbReference type="EMBL" id="HF936600">
    <property type="protein sequence ID" value="CCX34661.1"/>
    <property type="molecule type" value="Genomic_DNA"/>
</dbReference>
<feature type="compositionally biased region" description="Basic residues" evidence="6">
    <location>
        <begin position="359"/>
        <end position="372"/>
    </location>
</feature>
<dbReference type="PANTHER" id="PTHR15502">
    <property type="entry name" value="CALCINEURIN-BINDING PROTEIN CABIN 1-RELATED"/>
    <property type="match status" value="1"/>
</dbReference>
<keyword evidence="8" id="KW-1185">Reference proteome</keyword>
<name>U4LR46_PYROM</name>
<evidence type="ECO:0000256" key="5">
    <source>
        <dbReference type="ARBA" id="ARBA00023242"/>
    </source>
</evidence>
<dbReference type="PANTHER" id="PTHR15502:SF7">
    <property type="entry name" value="CALCINEURIN-BINDING PROTEIN CABIN-1"/>
    <property type="match status" value="1"/>
</dbReference>
<dbReference type="GO" id="GO:0000417">
    <property type="term" value="C:HIR complex"/>
    <property type="evidence" value="ECO:0007669"/>
    <property type="project" value="TreeGrafter"/>
</dbReference>
<feature type="compositionally biased region" description="Polar residues" evidence="6">
    <location>
        <begin position="1859"/>
        <end position="1887"/>
    </location>
</feature>
<evidence type="ECO:0000313" key="8">
    <source>
        <dbReference type="Proteomes" id="UP000018144"/>
    </source>
</evidence>
<dbReference type="STRING" id="1076935.U4LR46"/>
<dbReference type="eggNOG" id="ENOG502QQX4">
    <property type="taxonomic scope" value="Eukaryota"/>
</dbReference>
<proteinExistence type="inferred from homology"/>
<feature type="region of interest" description="Disordered" evidence="6">
    <location>
        <begin position="311"/>
        <end position="416"/>
    </location>
</feature>
<dbReference type="GO" id="GO:0005634">
    <property type="term" value="C:nucleus"/>
    <property type="evidence" value="ECO:0007669"/>
    <property type="project" value="UniProtKB-SubCell"/>
</dbReference>
<dbReference type="OrthoDB" id="77564at2759"/>
<accession>U4LR46</accession>
<dbReference type="InterPro" id="IPR033053">
    <property type="entry name" value="Hir3/CABIN1"/>
</dbReference>
<organism evidence="7 8">
    <name type="scientific">Pyronema omphalodes (strain CBS 100304)</name>
    <name type="common">Pyronema confluens</name>
    <dbReference type="NCBI Taxonomy" id="1076935"/>
    <lineage>
        <taxon>Eukaryota</taxon>
        <taxon>Fungi</taxon>
        <taxon>Dikarya</taxon>
        <taxon>Ascomycota</taxon>
        <taxon>Pezizomycotina</taxon>
        <taxon>Pezizomycetes</taxon>
        <taxon>Pezizales</taxon>
        <taxon>Pyronemataceae</taxon>
        <taxon>Pyronema</taxon>
    </lineage>
</organism>
<protein>
    <recommendedName>
        <fullName evidence="4">Histone transcription regulator 3 homolog</fullName>
    </recommendedName>
</protein>
<feature type="compositionally biased region" description="Acidic residues" evidence="6">
    <location>
        <begin position="1822"/>
        <end position="1833"/>
    </location>
</feature>
<feature type="compositionally biased region" description="Basic and acidic residues" evidence="6">
    <location>
        <begin position="1843"/>
        <end position="1857"/>
    </location>
</feature>
<evidence type="ECO:0000256" key="2">
    <source>
        <dbReference type="ARBA" id="ARBA00004123"/>
    </source>
</evidence>
<feature type="compositionally biased region" description="Low complexity" evidence="6">
    <location>
        <begin position="396"/>
        <end position="405"/>
    </location>
</feature>
<comment type="function">
    <text evidence="1">Has a role in a nucleosome assembly pathway that is required for the integrity of heterochromatin and proper chromosome segregation.</text>
</comment>
<evidence type="ECO:0000256" key="6">
    <source>
        <dbReference type="SAM" id="MobiDB-lite"/>
    </source>
</evidence>
<feature type="compositionally biased region" description="Polar residues" evidence="6">
    <location>
        <begin position="1722"/>
        <end position="1739"/>
    </location>
</feature>
<dbReference type="OMA" id="WETWYRL"/>
<gene>
    <name evidence="7" type="ORF">PCON_04156</name>
</gene>
<sequence>MSSSAFKMSTFKPLNIIPDSDSEGEIDDTEEIQIEEALKLYQQALKFHTEGAWDDAQKAYKELFQSEIFRLDLEEQVHGRNNNAASSLPLVHYLAYKNRGTFKLDRLKATLPNHDEEKIRSTLTKALEWFATALERDAGDAALWRQSAQLAFILSSARLARFALESALDHETVGADASKEALSLVVGGYQNPGDQLASRHLLKILDMIGDKMSIKNGNYDRLRRTKLNKRFAKLLNPLPWLPEPLAENFKGLSVLIEQFSEKRKVITLTNRTWTEVGKALLEQLGDDNIDVEDVALSPSFDTIQLVLPVYEGEEESRDTTPDGTSPTESGPKSETATADDEADVTMTDASNQLLSTPAGRKRSGSANRKRKSTSMIDISDGRSRLSKRQRDKKAADAAAAEAAAATPERGSKVRQDTQDEKLFNTADECFSPLGLSLGNASTLKALPSADAMDTSDETEKQDKGDLAIEDFKAILQTWDDDKGNVILYGDGIQTPADAAQGMSFLDLEANVPSKPLLSKDEGLRKWARNINTHGLTANQAAFEWLKSLCKKEPDNKHKKSRPSVSAGKSSWVKHSWPEPLKSTALTIASKCEDICFNYFKNAEDNLNLRLATEVVNYFTEDDYTNTEFAQTLLELYLDDLAMLERDRTGGDLTSDLEMELKVKRDRVLRWGYLVGDLMHHRPRDKDGQMEEDQLTLRFLWATTVITGFTEDCTREFRLACFEDLKGLLADRPPVDIPNSVIMPEISAARAEREISKLKTVDFFSTIFAVTSSEGEQKNPEDVIDVLEAVLNPCDVLPYDEEEGRLLADIGRFLDGSSTMFKLHLWEKLKAAYEGVKDTAKTLMCTLKCVQILVNELKSRTYLESSQDHRQFVLLRSLRLIQEMVLDVLKLMEAPENIAALSDQELTDSLAANLTVLRIMHCYAFWESAVQKSEVKASDLHSYRIVAVKFRDMLVQGWIIAYQLYEAMLDRGMGADKEDGWDEEDKEEKLTSLLRDLHQELGDRHYCKLHNHSFLKLSFNRLMKFDNRDNDGDLLQIVHCRFHLTLCQDQYYFFDHKTIPEILPRDIALKLLSFIMHQISKKKLLQLGKSDLKTGLDKLLEVLGTPPLTNSRILHNKAQIDAYLKTSLDPLKLFGAMRGRLDISTIEIFGPYREIQQSGLYFTLGKIALYPMKFTKRQTPLKTEEAEAAISMFRYELFVSPDSWEAWYRLAQAFEIQLDENQIWSAEAMNTKSHELTLQERQTILCYMMALSLSVRYADLDDEEEKKTLGELYYDFGTRLYAACRPPMNLQAFKLDGIVRHFSGQMGQGLYTSPPHMELEAETGMRFALNLFQKAIEDPDSEGAENWKNHYMAGKCAGKLREHLCIPCDEILQYYVSAISLTPEQRGDIVFEPHHKLVSQAAKYVFSELMPASEACEIISSSCRFAKGVEPVSTKEEFANYAVEVLKRMKAADKAKWHHRMTHRISRIKKEQLNDIAGARAEFGTIWSHKGEKLAIWKPEFERSGRHYHYAAEYTMYYANLLHSTGERTTMENLCKRIRRVPHVMFRHTDVWAFLFDRYISLIRSSGEVPQVLEDEVFKNITADEFTQLASKLDAYCNNATNGGKDIAANSTLALLREVFELRRLNAGLAKNPAIDVLLTDTYAKLWQELVPGLVEQEKEQQANPMSLKNMMFDSSAAPTPPLQQTTIGPDGMELQIRTKSTKVYHRDLISKATNLCKEMSNQTTVGTAGSGNKKTTDTCLSDDEGGTTSAPTYTPSSLAAQQAANDQLQLDLQLQIQAAENASAAAAAAAAAAYAAHGGQGMPIKQSITLAQQQDETQYGDGDTEMGDVDTDMGETSYAQDRSMVEGDGTHGMDRSMADLSQASSELTPAPSSQNTREIPDSQQDTQEVVMGDE</sequence>
<comment type="similarity">
    <text evidence="3">Belongs to the HIR3 family.</text>
</comment>
<feature type="compositionally biased region" description="Polar residues" evidence="6">
    <location>
        <begin position="321"/>
        <end position="336"/>
    </location>
</feature>
<evidence type="ECO:0000256" key="4">
    <source>
        <dbReference type="ARBA" id="ARBA00014848"/>
    </source>
</evidence>
<feature type="region of interest" description="Disordered" evidence="6">
    <location>
        <begin position="1722"/>
        <end position="1753"/>
    </location>
</feature>
<dbReference type="GO" id="GO:0006325">
    <property type="term" value="P:chromatin organization"/>
    <property type="evidence" value="ECO:0007669"/>
    <property type="project" value="InterPro"/>
</dbReference>
<keyword evidence="5" id="KW-0539">Nucleus</keyword>
<dbReference type="Proteomes" id="UP000018144">
    <property type="component" value="Unassembled WGS sequence"/>
</dbReference>
<comment type="subcellular location">
    <subcellularLocation>
        <location evidence="2">Nucleus</location>
    </subcellularLocation>
</comment>
<feature type="region of interest" description="Disordered" evidence="6">
    <location>
        <begin position="1811"/>
        <end position="1894"/>
    </location>
</feature>
<dbReference type="GO" id="GO:0031491">
    <property type="term" value="F:nucleosome binding"/>
    <property type="evidence" value="ECO:0007669"/>
    <property type="project" value="TreeGrafter"/>
</dbReference>
<evidence type="ECO:0000256" key="1">
    <source>
        <dbReference type="ARBA" id="ARBA00002687"/>
    </source>
</evidence>